<accession>A0A0E9U957</accession>
<dbReference type="AlphaFoldDB" id="A0A0E9U957"/>
<reference evidence="1" key="1">
    <citation type="submission" date="2014-11" db="EMBL/GenBank/DDBJ databases">
        <authorList>
            <person name="Amaro Gonzalez C."/>
        </authorList>
    </citation>
    <scope>NUCLEOTIDE SEQUENCE</scope>
</reference>
<reference evidence="1" key="2">
    <citation type="journal article" date="2015" name="Fish Shellfish Immunol.">
        <title>Early steps in the European eel (Anguilla anguilla)-Vibrio vulnificus interaction in the gills: Role of the RtxA13 toxin.</title>
        <authorList>
            <person name="Callol A."/>
            <person name="Pajuelo D."/>
            <person name="Ebbesson L."/>
            <person name="Teles M."/>
            <person name="MacKenzie S."/>
            <person name="Amaro C."/>
        </authorList>
    </citation>
    <scope>NUCLEOTIDE SEQUENCE</scope>
</reference>
<protein>
    <submittedName>
        <fullName evidence="1">Uncharacterized protein</fullName>
    </submittedName>
</protein>
<organism evidence="1">
    <name type="scientific">Anguilla anguilla</name>
    <name type="common">European freshwater eel</name>
    <name type="synonym">Muraena anguilla</name>
    <dbReference type="NCBI Taxonomy" id="7936"/>
    <lineage>
        <taxon>Eukaryota</taxon>
        <taxon>Metazoa</taxon>
        <taxon>Chordata</taxon>
        <taxon>Craniata</taxon>
        <taxon>Vertebrata</taxon>
        <taxon>Euteleostomi</taxon>
        <taxon>Actinopterygii</taxon>
        <taxon>Neopterygii</taxon>
        <taxon>Teleostei</taxon>
        <taxon>Anguilliformes</taxon>
        <taxon>Anguillidae</taxon>
        <taxon>Anguilla</taxon>
    </lineage>
</organism>
<sequence length="46" mass="5334">MALHCIHLYSWIYTKTIRVKYLARGYNGNVRPGNRTCNLSVTRPVP</sequence>
<dbReference type="EMBL" id="GBXM01046216">
    <property type="protein sequence ID" value="JAH62361.1"/>
    <property type="molecule type" value="Transcribed_RNA"/>
</dbReference>
<name>A0A0E9U957_ANGAN</name>
<evidence type="ECO:0000313" key="1">
    <source>
        <dbReference type="EMBL" id="JAH62361.1"/>
    </source>
</evidence>
<proteinExistence type="predicted"/>